<keyword evidence="2" id="KW-1185">Reference proteome</keyword>
<gene>
    <name evidence="1" type="ORF">WPS_17700</name>
</gene>
<sequence length="102" mass="11507">MPRKASRPKTSSLDPQRKADVLNRLKTIRGVTDGIYRMVDDNVYCMQVVKQISAARASLDRVARIMLENHVATCFVEQVRAGEGRDAVAELMETLNFQKDLV</sequence>
<dbReference type="InterPro" id="IPR038390">
    <property type="entry name" value="Metal_Tscrpt_repr_sf"/>
</dbReference>
<dbReference type="KEGG" id="vab:WPS_17700"/>
<dbReference type="GO" id="GO:0003677">
    <property type="term" value="F:DNA binding"/>
    <property type="evidence" value="ECO:0007669"/>
    <property type="project" value="InterPro"/>
</dbReference>
<reference evidence="1 2" key="1">
    <citation type="journal article" date="2022" name="ISME Commun">
        <title>Vulcanimicrobium alpinus gen. nov. sp. nov., the first cultivated representative of the candidate phylum 'Eremiobacterota', is a metabolically versatile aerobic anoxygenic phototroph.</title>
        <authorList>
            <person name="Yabe S."/>
            <person name="Muto K."/>
            <person name="Abe K."/>
            <person name="Yokota A."/>
            <person name="Staudigel H."/>
            <person name="Tebo B.M."/>
        </authorList>
    </citation>
    <scope>NUCLEOTIDE SEQUENCE [LARGE SCALE GENOMIC DNA]</scope>
    <source>
        <strain evidence="1 2">WC8-2</strain>
    </source>
</reference>
<dbReference type="RefSeq" id="WP_317997449.1">
    <property type="nucleotide sequence ID" value="NZ_AP025523.1"/>
</dbReference>
<dbReference type="GO" id="GO:0045892">
    <property type="term" value="P:negative regulation of DNA-templated transcription"/>
    <property type="evidence" value="ECO:0007669"/>
    <property type="project" value="UniProtKB-ARBA"/>
</dbReference>
<proteinExistence type="predicted"/>
<dbReference type="Gene3D" id="1.20.58.1000">
    <property type="entry name" value="Metal-sensitive repressor, helix protomer"/>
    <property type="match status" value="1"/>
</dbReference>
<dbReference type="GO" id="GO:0046872">
    <property type="term" value="F:metal ion binding"/>
    <property type="evidence" value="ECO:0007669"/>
    <property type="project" value="InterPro"/>
</dbReference>
<dbReference type="InterPro" id="IPR003735">
    <property type="entry name" value="Metal_Tscrpt_repr"/>
</dbReference>
<dbReference type="Proteomes" id="UP001317532">
    <property type="component" value="Chromosome"/>
</dbReference>
<dbReference type="Pfam" id="PF02583">
    <property type="entry name" value="Trns_repr_metal"/>
    <property type="match status" value="1"/>
</dbReference>
<evidence type="ECO:0008006" key="3">
    <source>
        <dbReference type="Google" id="ProtNLM"/>
    </source>
</evidence>
<evidence type="ECO:0000313" key="1">
    <source>
        <dbReference type="EMBL" id="BDE06494.1"/>
    </source>
</evidence>
<evidence type="ECO:0000313" key="2">
    <source>
        <dbReference type="Proteomes" id="UP001317532"/>
    </source>
</evidence>
<name>A0AAN2C9N8_UNVUL</name>
<dbReference type="AlphaFoldDB" id="A0AAN2C9N8"/>
<dbReference type="PANTHER" id="PTHR33677">
    <property type="entry name" value="TRANSCRIPTIONAL REPRESSOR FRMR-RELATED"/>
    <property type="match status" value="1"/>
</dbReference>
<dbReference type="EMBL" id="AP025523">
    <property type="protein sequence ID" value="BDE06494.1"/>
    <property type="molecule type" value="Genomic_DNA"/>
</dbReference>
<protein>
    <recommendedName>
        <fullName evidence="3">Transcriptional regulator</fullName>
    </recommendedName>
</protein>
<dbReference type="CDD" id="cd10148">
    <property type="entry name" value="CsoR-like_DUF156"/>
    <property type="match status" value="1"/>
</dbReference>
<organism evidence="1 2">
    <name type="scientific">Vulcanimicrobium alpinum</name>
    <dbReference type="NCBI Taxonomy" id="3016050"/>
    <lineage>
        <taxon>Bacteria</taxon>
        <taxon>Bacillati</taxon>
        <taxon>Vulcanimicrobiota</taxon>
        <taxon>Vulcanimicrobiia</taxon>
        <taxon>Vulcanimicrobiales</taxon>
        <taxon>Vulcanimicrobiaceae</taxon>
        <taxon>Vulcanimicrobium</taxon>
    </lineage>
</organism>
<accession>A0AAN2C9N8</accession>